<evidence type="ECO:0000256" key="2">
    <source>
        <dbReference type="SAM" id="SignalP"/>
    </source>
</evidence>
<name>A0ABP7H4I1_9FLAO</name>
<dbReference type="RefSeq" id="WP_344727340.1">
    <property type="nucleotide sequence ID" value="NZ_BAABBI010000001.1"/>
</dbReference>
<proteinExistence type="predicted"/>
<dbReference type="SUPFAM" id="SSF89392">
    <property type="entry name" value="Prokaryotic lipoproteins and lipoprotein localization factors"/>
    <property type="match status" value="1"/>
</dbReference>
<dbReference type="Pfam" id="PF03548">
    <property type="entry name" value="LolA"/>
    <property type="match status" value="1"/>
</dbReference>
<dbReference type="InterPro" id="IPR029046">
    <property type="entry name" value="LolA/LolB/LppX"/>
</dbReference>
<organism evidence="3 4">
    <name type="scientific">Corallibacter vietnamensis</name>
    <dbReference type="NCBI Taxonomy" id="904130"/>
    <lineage>
        <taxon>Bacteria</taxon>
        <taxon>Pseudomonadati</taxon>
        <taxon>Bacteroidota</taxon>
        <taxon>Flavobacteriia</taxon>
        <taxon>Flavobacteriales</taxon>
        <taxon>Flavobacteriaceae</taxon>
        <taxon>Corallibacter</taxon>
    </lineage>
</organism>
<dbReference type="InterPro" id="IPR004564">
    <property type="entry name" value="OM_lipoprot_carrier_LolA-like"/>
</dbReference>
<gene>
    <name evidence="3" type="ORF">GCM10022271_07970</name>
</gene>
<keyword evidence="3" id="KW-0449">Lipoprotein</keyword>
<keyword evidence="4" id="KW-1185">Reference proteome</keyword>
<dbReference type="PANTHER" id="PTHR35869:SF1">
    <property type="entry name" value="OUTER-MEMBRANE LIPOPROTEIN CARRIER PROTEIN"/>
    <property type="match status" value="1"/>
</dbReference>
<dbReference type="Gene3D" id="2.50.20.10">
    <property type="entry name" value="Lipoprotein localisation LolA/LolB/LppX"/>
    <property type="match status" value="1"/>
</dbReference>
<evidence type="ECO:0000313" key="4">
    <source>
        <dbReference type="Proteomes" id="UP001501456"/>
    </source>
</evidence>
<comment type="caution">
    <text evidence="3">The sequence shown here is derived from an EMBL/GenBank/DDBJ whole genome shotgun (WGS) entry which is preliminary data.</text>
</comment>
<feature type="signal peptide" evidence="2">
    <location>
        <begin position="1"/>
        <end position="19"/>
    </location>
</feature>
<protein>
    <submittedName>
        <fullName evidence="3">Outer membrane lipoprotein carrier protein LolA</fullName>
    </submittedName>
</protein>
<keyword evidence="1 2" id="KW-0732">Signal</keyword>
<feature type="chain" id="PRO_5046336851" evidence="2">
    <location>
        <begin position="20"/>
        <end position="205"/>
    </location>
</feature>
<evidence type="ECO:0000256" key="1">
    <source>
        <dbReference type="ARBA" id="ARBA00022729"/>
    </source>
</evidence>
<dbReference type="EMBL" id="BAABBI010000001">
    <property type="protein sequence ID" value="GAA3778132.1"/>
    <property type="molecule type" value="Genomic_DNA"/>
</dbReference>
<sequence length="205" mass="23549">MRNLAYLCFFIVVSLQAQTKMTLAEATALKETVKSQATTTKTITSDFVQNKHLDFLSNDIITKGSLAFKVPNMIKWEYVDPFKYSVVFKNDMLYINDEGNKSDIDLGSNKMFKQLNTLIIKSVKGDMFDENEFDIEYFNKNNNSLVYFSPKDKKFAKYIKAFHITFNKKGDVIALKMIEPSGDYTKITFTNKILNSPLDDALFTN</sequence>
<dbReference type="PANTHER" id="PTHR35869">
    <property type="entry name" value="OUTER-MEMBRANE LIPOPROTEIN CARRIER PROTEIN"/>
    <property type="match status" value="1"/>
</dbReference>
<dbReference type="Proteomes" id="UP001501456">
    <property type="component" value="Unassembled WGS sequence"/>
</dbReference>
<accession>A0ABP7H4I1</accession>
<dbReference type="CDD" id="cd16325">
    <property type="entry name" value="LolA"/>
    <property type="match status" value="1"/>
</dbReference>
<reference evidence="4" key="1">
    <citation type="journal article" date="2019" name="Int. J. Syst. Evol. Microbiol.">
        <title>The Global Catalogue of Microorganisms (GCM) 10K type strain sequencing project: providing services to taxonomists for standard genome sequencing and annotation.</title>
        <authorList>
            <consortium name="The Broad Institute Genomics Platform"/>
            <consortium name="The Broad Institute Genome Sequencing Center for Infectious Disease"/>
            <person name="Wu L."/>
            <person name="Ma J."/>
        </authorList>
    </citation>
    <scope>NUCLEOTIDE SEQUENCE [LARGE SCALE GENOMIC DNA]</scope>
    <source>
        <strain evidence="4">JCM 17525</strain>
    </source>
</reference>
<evidence type="ECO:0000313" key="3">
    <source>
        <dbReference type="EMBL" id="GAA3778132.1"/>
    </source>
</evidence>